<dbReference type="Gene3D" id="1.20.120.520">
    <property type="entry name" value="nmb1532 protein domain like"/>
    <property type="match status" value="1"/>
</dbReference>
<dbReference type="eggNOG" id="COG2461">
    <property type="taxonomic scope" value="Bacteria"/>
</dbReference>
<proteinExistence type="predicted"/>
<dbReference type="Pfam" id="PF04282">
    <property type="entry name" value="DUF438"/>
    <property type="match status" value="1"/>
</dbReference>
<dbReference type="OrthoDB" id="9769774at2"/>
<evidence type="ECO:0008006" key="6">
    <source>
        <dbReference type="Google" id="ProtNLM"/>
    </source>
</evidence>
<dbReference type="EMBL" id="KI271604">
    <property type="protein sequence ID" value="ERL64142.1"/>
    <property type="molecule type" value="Genomic_DNA"/>
</dbReference>
<dbReference type="GO" id="GO:0005886">
    <property type="term" value="C:plasma membrane"/>
    <property type="evidence" value="ECO:0007669"/>
    <property type="project" value="TreeGrafter"/>
</dbReference>
<gene>
    <name evidence="4" type="ORF">L248_1584</name>
</gene>
<dbReference type="Pfam" id="PF13596">
    <property type="entry name" value="PAS_10"/>
    <property type="match status" value="1"/>
</dbReference>
<organism evidence="4 5">
    <name type="scientific">Schleiferilactobacillus shenzhenensis LY-73</name>
    <dbReference type="NCBI Taxonomy" id="1231336"/>
    <lineage>
        <taxon>Bacteria</taxon>
        <taxon>Bacillati</taxon>
        <taxon>Bacillota</taxon>
        <taxon>Bacilli</taxon>
        <taxon>Lactobacillales</taxon>
        <taxon>Lactobacillaceae</taxon>
        <taxon>Schleiferilactobacillus</taxon>
    </lineage>
</organism>
<dbReference type="HOGENOM" id="CLU_026706_1_0_9"/>
<dbReference type="PANTHER" id="PTHR39966">
    <property type="entry name" value="BLL2471 PROTEIN-RELATED"/>
    <property type="match status" value="1"/>
</dbReference>
<evidence type="ECO:0000259" key="2">
    <source>
        <dbReference type="Pfam" id="PF01814"/>
    </source>
</evidence>
<dbReference type="InterPro" id="IPR012312">
    <property type="entry name" value="Hemerythrin-like"/>
</dbReference>
<dbReference type="PANTHER" id="PTHR39966:SF3">
    <property type="entry name" value="DUF438 DOMAIN-CONTAINING PROTEIN"/>
    <property type="match status" value="1"/>
</dbReference>
<dbReference type="RefSeq" id="WP_022530591.1">
    <property type="nucleotide sequence ID" value="NZ_KI271604.1"/>
</dbReference>
<dbReference type="AlphaFoldDB" id="U4TRL0"/>
<name>U4TRL0_9LACO</name>
<evidence type="ECO:0000313" key="4">
    <source>
        <dbReference type="EMBL" id="ERL64142.1"/>
    </source>
</evidence>
<dbReference type="Proteomes" id="UP000030647">
    <property type="component" value="Unassembled WGS sequence"/>
</dbReference>
<evidence type="ECO:0000313" key="5">
    <source>
        <dbReference type="Proteomes" id="UP000030647"/>
    </source>
</evidence>
<sequence>MTNKNEKTLPVHNAAWRQKRIVAILELLHHGGSFEEAKKMFDDSFDGVDVAEITTAERQLIASGLNPMEIQNLCNVHAAVFRGKITNDSKTPEEQIPGHPVQVMKLENTVLASLINDELLPVLKKWIQDGADNDYLRRLRRAMADLATIDHHYARKENLIFPIMDKLGITAPPKVMWGVDDEIRDWIKQANQLLASDPLPDKYVIEKAVQKAAKETDEMIFKENAILLPMVLEVFTPADWGTVAAESDPIGYTLIAEPLPWHPSAADLAQPAKKTSALAQALNTQAEQLAAAQEATRQTPAARPGRPNNNVPQAMAAAAKQPDTADIMAQIHGKAAMPDFVKKMLADKEDPVPARRKRRGAAAEPFISHMTADANGSVQVVLPTGRFTLAELTNILRLLPFEMTFVDAQDTVRWFSDNPDRVFPRTTAVIGRLVVNCHPPKSVDKVEKILADFHSGTRDHADFWIHFRGHYMYIRYFAIRSPEGTYLGCLEVSQDIDPIQAITGEKRLDSAD</sequence>
<accession>U4TRL0</accession>
<feature type="region of interest" description="Disordered" evidence="1">
    <location>
        <begin position="291"/>
        <end position="321"/>
    </location>
</feature>
<dbReference type="STRING" id="1231336.L248_1584"/>
<reference evidence="5" key="1">
    <citation type="journal article" date="2013" name="Genome Announc.">
        <title>Whole-Genome Sequencing of Lactobacillus shenzhenensis Strain LY-73T.</title>
        <authorList>
            <person name="Lin Z."/>
            <person name="Liu Z."/>
            <person name="Yang R."/>
            <person name="Zou Y."/>
            <person name="Wan D."/>
            <person name="Chen J."/>
            <person name="Guo M."/>
            <person name="Zhao J."/>
            <person name="Fang C."/>
            <person name="Yang R."/>
            <person name="Liu F."/>
        </authorList>
    </citation>
    <scope>NUCLEOTIDE SEQUENCE [LARGE SCALE GENOMIC DNA]</scope>
    <source>
        <strain evidence="5">LY-73</strain>
    </source>
</reference>
<evidence type="ECO:0000256" key="1">
    <source>
        <dbReference type="SAM" id="MobiDB-lite"/>
    </source>
</evidence>
<dbReference type="Pfam" id="PF01814">
    <property type="entry name" value="Hemerythrin"/>
    <property type="match status" value="1"/>
</dbReference>
<dbReference type="Gene3D" id="3.30.450.20">
    <property type="entry name" value="PAS domain"/>
    <property type="match status" value="1"/>
</dbReference>
<keyword evidence="5" id="KW-1185">Reference proteome</keyword>
<evidence type="ECO:0000259" key="3">
    <source>
        <dbReference type="Pfam" id="PF04282"/>
    </source>
</evidence>
<protein>
    <recommendedName>
        <fullName evidence="6">DUF438 domain-containing protein</fullName>
    </recommendedName>
</protein>
<dbReference type="InterPro" id="IPR007380">
    <property type="entry name" value="DUF438"/>
</dbReference>
<feature type="domain" description="Hemerythrin-like" evidence="2">
    <location>
        <begin position="99"/>
        <end position="231"/>
    </location>
</feature>
<feature type="domain" description="DUF438" evidence="3">
    <location>
        <begin position="23"/>
        <end position="86"/>
    </location>
</feature>